<evidence type="ECO:0000313" key="4">
    <source>
        <dbReference type="Proteomes" id="UP000228758"/>
    </source>
</evidence>
<dbReference type="AlphaFoldDB" id="A0A2M9CHE1"/>
<dbReference type="OrthoDB" id="4931985at2"/>
<feature type="transmembrane region" description="Helical" evidence="1">
    <location>
        <begin position="27"/>
        <end position="49"/>
    </location>
</feature>
<dbReference type="GO" id="GO:0003824">
    <property type="term" value="F:catalytic activity"/>
    <property type="evidence" value="ECO:0007669"/>
    <property type="project" value="InterPro"/>
</dbReference>
<dbReference type="InterPro" id="IPR007044">
    <property type="entry name" value="Cyclodeamin/CycHdrlase"/>
</dbReference>
<sequence length="207" mass="21215">MDVPSTGDSTVGEWMRRLAEPAGVPGGGAAVGVMLSIAAGLMSMVAAYTEADEPAERARALQRTALRLTDDDATVSGALGAAFRDHGDIRTASLDAARSSATLGEHACAAIADLEWLAEHGKPFLIADVAVATASLRGALAGARANLSYDLAALRSAGDDDAAIRTAHPALWDAADRFSEAIDRLDRLAAAIDDRAAPTSTHRPAAG</sequence>
<dbReference type="Proteomes" id="UP000228758">
    <property type="component" value="Unassembled WGS sequence"/>
</dbReference>
<dbReference type="Gene3D" id="1.20.120.680">
    <property type="entry name" value="Formiminotetrahydrofolate cyclodeaminase monomer, up-and-down helical bundle"/>
    <property type="match status" value="1"/>
</dbReference>
<keyword evidence="1" id="KW-1133">Transmembrane helix</keyword>
<keyword evidence="1" id="KW-0812">Transmembrane</keyword>
<dbReference type="InterPro" id="IPR036178">
    <property type="entry name" value="Formintransfe-cycloase-like_sf"/>
</dbReference>
<protein>
    <submittedName>
        <fullName evidence="3">Formiminotetrahydrofolate cyclodeaminase</fullName>
    </submittedName>
</protein>
<dbReference type="Pfam" id="PF04961">
    <property type="entry name" value="FTCD_C"/>
    <property type="match status" value="1"/>
</dbReference>
<proteinExistence type="predicted"/>
<keyword evidence="4" id="KW-1185">Reference proteome</keyword>
<comment type="caution">
    <text evidence="3">The sequence shown here is derived from an EMBL/GenBank/DDBJ whole genome shotgun (WGS) entry which is preliminary data.</text>
</comment>
<evidence type="ECO:0000313" key="3">
    <source>
        <dbReference type="EMBL" id="PJJ71275.1"/>
    </source>
</evidence>
<accession>A0A2M9CHE1</accession>
<keyword evidence="1" id="KW-0472">Membrane</keyword>
<dbReference type="EMBL" id="PGFF01000001">
    <property type="protein sequence ID" value="PJJ71275.1"/>
    <property type="molecule type" value="Genomic_DNA"/>
</dbReference>
<evidence type="ECO:0000256" key="1">
    <source>
        <dbReference type="SAM" id="Phobius"/>
    </source>
</evidence>
<name>A0A2M9CHE1_9MICO</name>
<reference evidence="3 4" key="1">
    <citation type="submission" date="2017-11" db="EMBL/GenBank/DDBJ databases">
        <title>Genomic Encyclopedia of Archaeal and Bacterial Type Strains, Phase II (KMG-II): From Individual Species to Whole Genera.</title>
        <authorList>
            <person name="Goeker M."/>
        </authorList>
    </citation>
    <scope>NUCLEOTIDE SEQUENCE [LARGE SCALE GENOMIC DNA]</scope>
    <source>
        <strain evidence="3 4">DSM 27393</strain>
    </source>
</reference>
<dbReference type="RefSeq" id="WP_100363588.1">
    <property type="nucleotide sequence ID" value="NZ_PGFF01000001.1"/>
</dbReference>
<dbReference type="SUPFAM" id="SSF101262">
    <property type="entry name" value="Methenyltetrahydrofolate cyclohydrolase-like"/>
    <property type="match status" value="1"/>
</dbReference>
<organism evidence="3 4">
    <name type="scientific">Diaminobutyricimonas aerilata</name>
    <dbReference type="NCBI Taxonomy" id="1162967"/>
    <lineage>
        <taxon>Bacteria</taxon>
        <taxon>Bacillati</taxon>
        <taxon>Actinomycetota</taxon>
        <taxon>Actinomycetes</taxon>
        <taxon>Micrococcales</taxon>
        <taxon>Microbacteriaceae</taxon>
        <taxon>Diaminobutyricimonas</taxon>
    </lineage>
</organism>
<gene>
    <name evidence="3" type="ORF">CLV46_0817</name>
</gene>
<evidence type="ECO:0000259" key="2">
    <source>
        <dbReference type="Pfam" id="PF04961"/>
    </source>
</evidence>
<feature type="domain" description="Cyclodeaminase/cyclohydrolase" evidence="2">
    <location>
        <begin position="10"/>
        <end position="154"/>
    </location>
</feature>